<dbReference type="Pfam" id="PF01207">
    <property type="entry name" value="Dus"/>
    <property type="match status" value="1"/>
</dbReference>
<dbReference type="PANTHER" id="PTHR45936:SF1">
    <property type="entry name" value="TRNA-DIHYDROURIDINE(20) SYNTHASE [NAD(P)+]-LIKE"/>
    <property type="match status" value="1"/>
</dbReference>
<dbReference type="Gene3D" id="3.20.20.70">
    <property type="entry name" value="Aldolase class I"/>
    <property type="match status" value="1"/>
</dbReference>
<dbReference type="GeneID" id="6074563"/>
<dbReference type="InterPro" id="IPR035587">
    <property type="entry name" value="DUS-like_FMN-bd"/>
</dbReference>
<protein>
    <submittedName>
        <fullName evidence="2">Predicted protein</fullName>
    </submittedName>
</protein>
<dbReference type="GO" id="GO:0017150">
    <property type="term" value="F:tRNA dihydrouridine synthase activity"/>
    <property type="evidence" value="ECO:0007669"/>
    <property type="project" value="TreeGrafter"/>
</dbReference>
<accession>B0D542</accession>
<evidence type="ECO:0000259" key="1">
    <source>
        <dbReference type="Pfam" id="PF01207"/>
    </source>
</evidence>
<proteinExistence type="predicted"/>
<evidence type="ECO:0000313" key="2">
    <source>
        <dbReference type="EMBL" id="EDR10670.1"/>
    </source>
</evidence>
<dbReference type="RefSeq" id="XP_001879120.1">
    <property type="nucleotide sequence ID" value="XM_001879085.1"/>
</dbReference>
<sequence>MLRRVQFTFFKNIQVLTDEHITILLTYPCVVYLRWEMPPEITITAKIRLLPSQGDSLKLVESIVNTRISALTVHCWTRNMREKDRAVIERLREIVESVEGLGRGIAVIWHGHCMSWKDALRVRETRRR</sequence>
<organism evidence="3">
    <name type="scientific">Laccaria bicolor (strain S238N-H82 / ATCC MYA-4686)</name>
    <name type="common">Bicoloured deceiver</name>
    <name type="synonym">Laccaria laccata var. bicolor</name>
    <dbReference type="NCBI Taxonomy" id="486041"/>
    <lineage>
        <taxon>Eukaryota</taxon>
        <taxon>Fungi</taxon>
        <taxon>Dikarya</taxon>
        <taxon>Basidiomycota</taxon>
        <taxon>Agaricomycotina</taxon>
        <taxon>Agaricomycetes</taxon>
        <taxon>Agaricomycetidae</taxon>
        <taxon>Agaricales</taxon>
        <taxon>Agaricineae</taxon>
        <taxon>Hydnangiaceae</taxon>
        <taxon>Laccaria</taxon>
    </lineage>
</organism>
<reference evidence="2 3" key="1">
    <citation type="journal article" date="2008" name="Nature">
        <title>The genome of Laccaria bicolor provides insights into mycorrhizal symbiosis.</title>
        <authorList>
            <person name="Martin F."/>
            <person name="Aerts A."/>
            <person name="Ahren D."/>
            <person name="Brun A."/>
            <person name="Danchin E.G.J."/>
            <person name="Duchaussoy F."/>
            <person name="Gibon J."/>
            <person name="Kohler A."/>
            <person name="Lindquist E."/>
            <person name="Pereda V."/>
            <person name="Salamov A."/>
            <person name="Shapiro H.J."/>
            <person name="Wuyts J."/>
            <person name="Blaudez D."/>
            <person name="Buee M."/>
            <person name="Brokstein P."/>
            <person name="Canbaeck B."/>
            <person name="Cohen D."/>
            <person name="Courty P.E."/>
            <person name="Coutinho P.M."/>
            <person name="Delaruelle C."/>
            <person name="Detter J.C."/>
            <person name="Deveau A."/>
            <person name="DiFazio S."/>
            <person name="Duplessis S."/>
            <person name="Fraissinet-Tachet L."/>
            <person name="Lucic E."/>
            <person name="Frey-Klett P."/>
            <person name="Fourrey C."/>
            <person name="Feussner I."/>
            <person name="Gay G."/>
            <person name="Grimwood J."/>
            <person name="Hoegger P.J."/>
            <person name="Jain P."/>
            <person name="Kilaru S."/>
            <person name="Labbe J."/>
            <person name="Lin Y.C."/>
            <person name="Legue V."/>
            <person name="Le Tacon F."/>
            <person name="Marmeisse R."/>
            <person name="Melayah D."/>
            <person name="Montanini B."/>
            <person name="Muratet M."/>
            <person name="Nehls U."/>
            <person name="Niculita-Hirzel H."/>
            <person name="Oudot-Le Secq M.P."/>
            <person name="Peter M."/>
            <person name="Quesneville H."/>
            <person name="Rajashekar B."/>
            <person name="Reich M."/>
            <person name="Rouhier N."/>
            <person name="Schmutz J."/>
            <person name="Yin T."/>
            <person name="Chalot M."/>
            <person name="Henrissat B."/>
            <person name="Kuees U."/>
            <person name="Lucas S."/>
            <person name="Van de Peer Y."/>
            <person name="Podila G.K."/>
            <person name="Polle A."/>
            <person name="Pukkila P.J."/>
            <person name="Richardson P.M."/>
            <person name="Rouze P."/>
            <person name="Sanders I.R."/>
            <person name="Stajich J.E."/>
            <person name="Tunlid A."/>
            <person name="Tuskan G."/>
            <person name="Grigoriev I.V."/>
        </authorList>
    </citation>
    <scope>NUCLEOTIDE SEQUENCE [LARGE SCALE GENOMIC DNA]</scope>
    <source>
        <strain evidence="3">S238N-H82 / ATCC MYA-4686</strain>
    </source>
</reference>
<keyword evidence="3" id="KW-1185">Reference proteome</keyword>
<dbReference type="SUPFAM" id="SSF51395">
    <property type="entry name" value="FMN-linked oxidoreductases"/>
    <property type="match status" value="1"/>
</dbReference>
<dbReference type="InterPro" id="IPR013785">
    <property type="entry name" value="Aldolase_TIM"/>
</dbReference>
<dbReference type="STRING" id="486041.B0D542"/>
<dbReference type="InParanoid" id="B0D542"/>
<name>B0D542_LACBS</name>
<feature type="domain" description="DUS-like FMN-binding" evidence="1">
    <location>
        <begin position="33"/>
        <end position="123"/>
    </location>
</feature>
<dbReference type="EMBL" id="DS547097">
    <property type="protein sequence ID" value="EDR10670.1"/>
    <property type="molecule type" value="Genomic_DNA"/>
</dbReference>
<dbReference type="KEGG" id="lbc:LACBIDRAFT_317409"/>
<gene>
    <name evidence="2" type="ORF">LACBIDRAFT_317409</name>
</gene>
<dbReference type="AlphaFoldDB" id="B0D542"/>
<dbReference type="Proteomes" id="UP000001194">
    <property type="component" value="Unassembled WGS sequence"/>
</dbReference>
<dbReference type="GO" id="GO:0005737">
    <property type="term" value="C:cytoplasm"/>
    <property type="evidence" value="ECO:0007669"/>
    <property type="project" value="TreeGrafter"/>
</dbReference>
<dbReference type="HOGENOM" id="CLU_1959943_0_0_1"/>
<dbReference type="PANTHER" id="PTHR45936">
    <property type="entry name" value="TRNA-DIHYDROURIDINE(20) SYNTHASE [NAD(P)+]-LIKE"/>
    <property type="match status" value="1"/>
</dbReference>
<dbReference type="OrthoDB" id="10262250at2759"/>
<dbReference type="InterPro" id="IPR052582">
    <property type="entry name" value="tRNA-DUS-like"/>
</dbReference>
<evidence type="ECO:0000313" key="3">
    <source>
        <dbReference type="Proteomes" id="UP000001194"/>
    </source>
</evidence>